<evidence type="ECO:0000313" key="2">
    <source>
        <dbReference type="Proteomes" id="UP001596484"/>
    </source>
</evidence>
<gene>
    <name evidence="1" type="ORF">ACFQS9_01880</name>
</gene>
<evidence type="ECO:0008006" key="3">
    <source>
        <dbReference type="Google" id="ProtNLM"/>
    </source>
</evidence>
<comment type="caution">
    <text evidence="1">The sequence shown here is derived from an EMBL/GenBank/DDBJ whole genome shotgun (WGS) entry which is preliminary data.</text>
</comment>
<reference evidence="2" key="1">
    <citation type="journal article" date="2019" name="Int. J. Syst. Evol. Microbiol.">
        <title>The Global Catalogue of Microorganisms (GCM) 10K type strain sequencing project: providing services to taxonomists for standard genome sequencing and annotation.</title>
        <authorList>
            <consortium name="The Broad Institute Genomics Platform"/>
            <consortium name="The Broad Institute Genome Sequencing Center for Infectious Disease"/>
            <person name="Wu L."/>
            <person name="Ma J."/>
        </authorList>
    </citation>
    <scope>NUCLEOTIDE SEQUENCE [LARGE SCALE GENOMIC DNA]</scope>
    <source>
        <strain evidence="2">ICMP 19430</strain>
    </source>
</reference>
<proteinExistence type="predicted"/>
<organism evidence="1 2">
    <name type="scientific">Rhodococcus daqingensis</name>
    <dbReference type="NCBI Taxonomy" id="2479363"/>
    <lineage>
        <taxon>Bacteria</taxon>
        <taxon>Bacillati</taxon>
        <taxon>Actinomycetota</taxon>
        <taxon>Actinomycetes</taxon>
        <taxon>Mycobacteriales</taxon>
        <taxon>Nocardiaceae</taxon>
        <taxon>Rhodococcus</taxon>
    </lineage>
</organism>
<dbReference type="RefSeq" id="WP_378400987.1">
    <property type="nucleotide sequence ID" value="NZ_JBHTCS010000002.1"/>
</dbReference>
<sequence length="439" mass="47207">MPVVFIHGVATRAGEQYQRGVAAREELIRRLLVDRMAASDPRWAGMQVVSPYWGDLAVRHYWAQATLPPVGTLEDMGVGDDGVAAADLEVADLVKEIGNDATGLEALGAETPLRNAWSKNPHRTVEALLAPIVHSDRSVLRPQDLGITEQARPAQALGEIDGRVLAAGSLAASDEAVGAAIRDALSDDAALTVITDAIVARTEQVAPVEASTDSALESLGPGWLDTLRDRVGEVLNRAKSAPARVATLAALDRYRDGLHGHLTLFMGDVFVYLLRRGEAGSPGPIVERVREAIADAPRSRADEPLIVLTHSMGGNIFYDLVTTYEPSLKVDLWVSAGGQVGQFEEMKLFKASTVVDPPAPPMPPKVAALGGRVRTWLNIYDPADILSFLVEPVFTDPDAGVRIKDLKFKSGVSALKAHGAYYSRPTFYELLGREFGSRP</sequence>
<protein>
    <recommendedName>
        <fullName evidence="3">Alpha/beta hydrolase</fullName>
    </recommendedName>
</protein>
<accession>A0ABW2RS24</accession>
<dbReference type="Proteomes" id="UP001596484">
    <property type="component" value="Unassembled WGS sequence"/>
</dbReference>
<name>A0ABW2RS24_9NOCA</name>
<evidence type="ECO:0000313" key="1">
    <source>
        <dbReference type="EMBL" id="MFC7446630.1"/>
    </source>
</evidence>
<dbReference type="EMBL" id="JBHTCS010000002">
    <property type="protein sequence ID" value="MFC7446630.1"/>
    <property type="molecule type" value="Genomic_DNA"/>
</dbReference>
<keyword evidence="2" id="KW-1185">Reference proteome</keyword>